<dbReference type="EMBL" id="FWXB01000006">
    <property type="protein sequence ID" value="SMC12268.1"/>
    <property type="molecule type" value="Genomic_DNA"/>
</dbReference>
<evidence type="ECO:0000313" key="4">
    <source>
        <dbReference type="EMBL" id="SMC12268.1"/>
    </source>
</evidence>
<dbReference type="Gene3D" id="3.60.110.10">
    <property type="entry name" value="Carbon-nitrogen hydrolase"/>
    <property type="match status" value="1"/>
</dbReference>
<sequence>MSLTGISRTTDVTPFAIAGIQMHVAAAHPNVDALRHKIDLAMARFPWTQMVLFSELAAYGPLTKFAQPLENDTIRLLQEDAKRHNIWLIPGSMFETAADGRIYNTSVVINPEGEIVSTYRKMFPFRPYEAGVSAGTEFCIFDVPYVGRFGLSICYDIWFPETTRHLTAQGVEVLLHPVLTGTTDRDAELAIARATAAQFQCYVFDVNGLGSGGVGKSCVVDPSAQVLHQAAGQEDIFPIEIDLDQVRRQRNTGMKGLGQVLKSFRDREVEFPVYDRASGADAYLQTLGPLEMPKQWEKGAPLILTDPRIETPAAGHSPANDDAGQVQKIPTVDKTASG</sequence>
<dbReference type="InterPro" id="IPR001110">
    <property type="entry name" value="UPF0012_CS"/>
</dbReference>
<organism evidence="4 5">
    <name type="scientific">Roseovarius aestuarii</name>
    <dbReference type="NCBI Taxonomy" id="475083"/>
    <lineage>
        <taxon>Bacteria</taxon>
        <taxon>Pseudomonadati</taxon>
        <taxon>Pseudomonadota</taxon>
        <taxon>Alphaproteobacteria</taxon>
        <taxon>Rhodobacterales</taxon>
        <taxon>Roseobacteraceae</taxon>
        <taxon>Roseovarius</taxon>
    </lineage>
</organism>
<dbReference type="PANTHER" id="PTHR23088:SF27">
    <property type="entry name" value="DEAMINATED GLUTATHIONE AMIDASE"/>
    <property type="match status" value="1"/>
</dbReference>
<dbReference type="Proteomes" id="UP000193224">
    <property type="component" value="Unassembled WGS sequence"/>
</dbReference>
<feature type="domain" description="CN hydrolase" evidence="3">
    <location>
        <begin position="12"/>
        <end position="243"/>
    </location>
</feature>
<dbReference type="InterPro" id="IPR003010">
    <property type="entry name" value="C-N_Hydrolase"/>
</dbReference>
<name>A0A1X7BRN5_9RHOB</name>
<evidence type="ECO:0000256" key="2">
    <source>
        <dbReference type="SAM" id="MobiDB-lite"/>
    </source>
</evidence>
<gene>
    <name evidence="4" type="primary">ramA_1</name>
    <name evidence="4" type="ORF">ROA7745_02092</name>
</gene>
<evidence type="ECO:0000313" key="5">
    <source>
        <dbReference type="Proteomes" id="UP000193224"/>
    </source>
</evidence>
<dbReference type="Pfam" id="PF00795">
    <property type="entry name" value="CN_hydrolase"/>
    <property type="match status" value="1"/>
</dbReference>
<dbReference type="PANTHER" id="PTHR23088">
    <property type="entry name" value="NITRILASE-RELATED"/>
    <property type="match status" value="1"/>
</dbReference>
<protein>
    <submittedName>
        <fullName evidence="4">(R)-stereoselective amidase</fullName>
        <ecNumber evidence="4">3.5.1.100</ecNumber>
    </submittedName>
</protein>
<evidence type="ECO:0000259" key="3">
    <source>
        <dbReference type="PROSITE" id="PS50263"/>
    </source>
</evidence>
<dbReference type="EC" id="3.5.1.100" evidence="4"/>
<dbReference type="InterPro" id="IPR036526">
    <property type="entry name" value="C-N_Hydrolase_sf"/>
</dbReference>
<dbReference type="AlphaFoldDB" id="A0A1X7BRN5"/>
<accession>A0A1X7BRN5</accession>
<dbReference type="PROSITE" id="PS50263">
    <property type="entry name" value="CN_HYDROLASE"/>
    <property type="match status" value="1"/>
</dbReference>
<keyword evidence="5" id="KW-1185">Reference proteome</keyword>
<evidence type="ECO:0000256" key="1">
    <source>
        <dbReference type="ARBA" id="ARBA00010613"/>
    </source>
</evidence>
<feature type="region of interest" description="Disordered" evidence="2">
    <location>
        <begin position="309"/>
        <end position="338"/>
    </location>
</feature>
<proteinExistence type="inferred from homology"/>
<reference evidence="4 5" key="1">
    <citation type="submission" date="2017-03" db="EMBL/GenBank/DDBJ databases">
        <authorList>
            <person name="Afonso C.L."/>
            <person name="Miller P.J."/>
            <person name="Scott M.A."/>
            <person name="Spackman E."/>
            <person name="Goraichik I."/>
            <person name="Dimitrov K.M."/>
            <person name="Suarez D.L."/>
            <person name="Swayne D.E."/>
        </authorList>
    </citation>
    <scope>NUCLEOTIDE SEQUENCE [LARGE SCALE GENOMIC DNA]</scope>
    <source>
        <strain evidence="4 5">CECT 7745</strain>
    </source>
</reference>
<dbReference type="GO" id="GO:0016787">
    <property type="term" value="F:hydrolase activity"/>
    <property type="evidence" value="ECO:0007669"/>
    <property type="project" value="UniProtKB-KW"/>
</dbReference>
<dbReference type="PROSITE" id="PS01227">
    <property type="entry name" value="UPF0012"/>
    <property type="match status" value="1"/>
</dbReference>
<keyword evidence="4" id="KW-0378">Hydrolase</keyword>
<dbReference type="CDD" id="cd07197">
    <property type="entry name" value="nitrilase"/>
    <property type="match status" value="1"/>
</dbReference>
<dbReference type="SUPFAM" id="SSF56317">
    <property type="entry name" value="Carbon-nitrogen hydrolase"/>
    <property type="match status" value="1"/>
</dbReference>
<comment type="similarity">
    <text evidence="1">Belongs to the carbon-nitrogen hydrolase superfamily. NIT1/NIT2 family.</text>
</comment>